<keyword evidence="2" id="KW-1185">Reference proteome</keyword>
<sequence length="412" mass="45687">MNGVWVENVRLFVKEACFGLNEEHLKVKKPSFCSVSQRGMVPKQGISLGQRPGKQEMVEKEKGFSRGRSYVQVLRGESSKTGTDFKTTLSIKPSGNGWLYRSAVAVLHRVVSMSTLNVSFSMETNRVAQFRSMGGRSVLITFQSQEVCDSLIGEQWMKLWFDKVTPWTGEPASLERLVWLSCKGEPLNVWNAHTFKLIAEVWGFFVKVDEQTLTDLSFDEGRVLIATEEYSPIDKWVQIEVAGVFYAVKISEISSFTNPDAVEAWVKTPVEPAMASENRREKEEDDDMERDPGGKSNRKKVVGVGWDSLAGKDGAGGSTHENAALHLMLVNTSSLDESEKFESRVEDSVELGRGGSRNILDHSAQSVPLDQEEFIAQEATLAFKRGDGPAGPSSVYTLMLGSEVTLRVTGKN</sequence>
<accession>A0ACC0MRI7</accession>
<gene>
    <name evidence="1" type="ORF">RHMOL_Rhmol08G0234100</name>
</gene>
<proteinExistence type="predicted"/>
<evidence type="ECO:0000313" key="2">
    <source>
        <dbReference type="Proteomes" id="UP001062846"/>
    </source>
</evidence>
<name>A0ACC0MRI7_RHOML</name>
<comment type="caution">
    <text evidence="1">The sequence shown here is derived from an EMBL/GenBank/DDBJ whole genome shotgun (WGS) entry which is preliminary data.</text>
</comment>
<reference evidence="1" key="1">
    <citation type="submission" date="2022-02" db="EMBL/GenBank/DDBJ databases">
        <title>Plant Genome Project.</title>
        <authorList>
            <person name="Zhang R.-G."/>
        </authorList>
    </citation>
    <scope>NUCLEOTIDE SEQUENCE</scope>
    <source>
        <strain evidence="1">AT1</strain>
    </source>
</reference>
<evidence type="ECO:0000313" key="1">
    <source>
        <dbReference type="EMBL" id="KAI8543637.1"/>
    </source>
</evidence>
<protein>
    <submittedName>
        <fullName evidence="1">Uncharacterized protein</fullName>
    </submittedName>
</protein>
<dbReference type="Proteomes" id="UP001062846">
    <property type="component" value="Chromosome 8"/>
</dbReference>
<dbReference type="EMBL" id="CM046395">
    <property type="protein sequence ID" value="KAI8543637.1"/>
    <property type="molecule type" value="Genomic_DNA"/>
</dbReference>
<organism evidence="1 2">
    <name type="scientific">Rhododendron molle</name>
    <name type="common">Chinese azalea</name>
    <name type="synonym">Azalea mollis</name>
    <dbReference type="NCBI Taxonomy" id="49168"/>
    <lineage>
        <taxon>Eukaryota</taxon>
        <taxon>Viridiplantae</taxon>
        <taxon>Streptophyta</taxon>
        <taxon>Embryophyta</taxon>
        <taxon>Tracheophyta</taxon>
        <taxon>Spermatophyta</taxon>
        <taxon>Magnoliopsida</taxon>
        <taxon>eudicotyledons</taxon>
        <taxon>Gunneridae</taxon>
        <taxon>Pentapetalae</taxon>
        <taxon>asterids</taxon>
        <taxon>Ericales</taxon>
        <taxon>Ericaceae</taxon>
        <taxon>Ericoideae</taxon>
        <taxon>Rhodoreae</taxon>
        <taxon>Rhododendron</taxon>
    </lineage>
</organism>